<dbReference type="EMBL" id="KB446028">
    <property type="protein sequence ID" value="EMD30541.1"/>
    <property type="molecule type" value="Genomic_DNA"/>
</dbReference>
<dbReference type="HOGENOM" id="CLU_1677656_0_0_1"/>
<dbReference type="AlphaFoldDB" id="M2QVJ9"/>
<dbReference type="OrthoDB" id="3259294at2759"/>
<accession>M2QVJ9</accession>
<gene>
    <name evidence="1" type="ORF">CERSUDRAFT_78760</name>
</gene>
<organism evidence="1 2">
    <name type="scientific">Ceriporiopsis subvermispora (strain B)</name>
    <name type="common">White-rot fungus</name>
    <name type="synonym">Gelatoporia subvermispora</name>
    <dbReference type="NCBI Taxonomy" id="914234"/>
    <lineage>
        <taxon>Eukaryota</taxon>
        <taxon>Fungi</taxon>
        <taxon>Dikarya</taxon>
        <taxon>Basidiomycota</taxon>
        <taxon>Agaricomycotina</taxon>
        <taxon>Agaricomycetes</taxon>
        <taxon>Polyporales</taxon>
        <taxon>Gelatoporiaceae</taxon>
        <taxon>Gelatoporia</taxon>
    </lineage>
</organism>
<evidence type="ECO:0000313" key="1">
    <source>
        <dbReference type="EMBL" id="EMD30541.1"/>
    </source>
</evidence>
<dbReference type="STRING" id="914234.M2QVJ9"/>
<keyword evidence="2" id="KW-1185">Reference proteome</keyword>
<protein>
    <submittedName>
        <fullName evidence="1">Uncharacterized protein</fullName>
    </submittedName>
</protein>
<reference evidence="1 2" key="1">
    <citation type="journal article" date="2012" name="Proc. Natl. Acad. Sci. U.S.A.">
        <title>Comparative genomics of Ceriporiopsis subvermispora and Phanerochaete chrysosporium provide insight into selective ligninolysis.</title>
        <authorList>
            <person name="Fernandez-Fueyo E."/>
            <person name="Ruiz-Duenas F.J."/>
            <person name="Ferreira P."/>
            <person name="Floudas D."/>
            <person name="Hibbett D.S."/>
            <person name="Canessa P."/>
            <person name="Larrondo L.F."/>
            <person name="James T.Y."/>
            <person name="Seelenfreund D."/>
            <person name="Lobos S."/>
            <person name="Polanco R."/>
            <person name="Tello M."/>
            <person name="Honda Y."/>
            <person name="Watanabe T."/>
            <person name="Watanabe T."/>
            <person name="Ryu J.S."/>
            <person name="Kubicek C.P."/>
            <person name="Schmoll M."/>
            <person name="Gaskell J."/>
            <person name="Hammel K.E."/>
            <person name="St John F.J."/>
            <person name="Vanden Wymelenberg A."/>
            <person name="Sabat G."/>
            <person name="Splinter BonDurant S."/>
            <person name="Syed K."/>
            <person name="Yadav J.S."/>
            <person name="Doddapaneni H."/>
            <person name="Subramanian V."/>
            <person name="Lavin J.L."/>
            <person name="Oguiza J.A."/>
            <person name="Perez G."/>
            <person name="Pisabarro A.G."/>
            <person name="Ramirez L."/>
            <person name="Santoyo F."/>
            <person name="Master E."/>
            <person name="Coutinho P.M."/>
            <person name="Henrissat B."/>
            <person name="Lombard V."/>
            <person name="Magnuson J.K."/>
            <person name="Kuees U."/>
            <person name="Hori C."/>
            <person name="Igarashi K."/>
            <person name="Samejima M."/>
            <person name="Held B.W."/>
            <person name="Barry K.W."/>
            <person name="LaButti K.M."/>
            <person name="Lapidus A."/>
            <person name="Lindquist E.A."/>
            <person name="Lucas S.M."/>
            <person name="Riley R."/>
            <person name="Salamov A.A."/>
            <person name="Hoffmeister D."/>
            <person name="Schwenk D."/>
            <person name="Hadar Y."/>
            <person name="Yarden O."/>
            <person name="de Vries R.P."/>
            <person name="Wiebenga A."/>
            <person name="Stenlid J."/>
            <person name="Eastwood D."/>
            <person name="Grigoriev I.V."/>
            <person name="Berka R.M."/>
            <person name="Blanchette R.A."/>
            <person name="Kersten P."/>
            <person name="Martinez A.T."/>
            <person name="Vicuna R."/>
            <person name="Cullen D."/>
        </authorList>
    </citation>
    <scope>NUCLEOTIDE SEQUENCE [LARGE SCALE GENOMIC DNA]</scope>
    <source>
        <strain evidence="1 2">B</strain>
    </source>
</reference>
<proteinExistence type="predicted"/>
<evidence type="ECO:0000313" key="2">
    <source>
        <dbReference type="Proteomes" id="UP000016930"/>
    </source>
</evidence>
<dbReference type="Proteomes" id="UP000016930">
    <property type="component" value="Unassembled WGS sequence"/>
</dbReference>
<sequence>MHSIVEREPGMEYILDFKGKGWRTIHNLKCQAESWEDAFLRTKFATRHEQVIKNMNVLYECLDVRDDFAALRHAELNGASIEETGAESTDIQELDQELEFTIIEQSGVHQCDPDGPIGKQTARRLASMQMMQILIEELLPSGKHGWIPQERESSKQE</sequence>
<name>M2QVJ9_CERS8</name>